<dbReference type="Proteomes" id="UP000270296">
    <property type="component" value="Unassembled WGS sequence"/>
</dbReference>
<protein>
    <submittedName>
        <fullName evidence="5">Nexin_C domain-containing protein</fullName>
    </submittedName>
</protein>
<sequence>MRLKVNIEIADARNKEFIDNLHIPLQQPISTDTVREGAKRLEFILETCQPGLVPDAPLLGALLDLKGPVVARAMIFLEVSHFVHRLNRGQWPEWIRSGMPMKATSAPLGRGTPSGLRATLKIQKTAGKLFYHWAEVPMLTLLGRLHDTLSFKAINARLVEILDSEKEKAPMTGHFDEQKRIELRINDELEDFLDESVVNKTGDECPNALKLIAVMLLLEITTFLCETYPSITKKVSHSRQVYSQNEQRISFCTADENESSSDSNSNRDDSGIGGEKKNSHRKTRGSSSTGSEDVIHGDHIEVPDFKTGLTVNDPSLAENQGKEDADNDLNYSMNFPWIQVYGEQLPLEGAYDRRKALIYNVSDKIKERTFGIRPKMRRTSLEGVVQKSTLSQASQRKHSTSDKQSSIEMKDKNGERRLSEKRKVDKDRNSHKLMLKYVRLQVDTTSTFIVCAVKQPTATVDLLVNQLQHYDVDFRISAVLRFYTLWRNRFHPWLFMEEGAQAVFKAPPPNIDFSLPSPPVGQMHAVAKDLPWMPQIKTKLQELTLKADTASQSIMTMTKTRRKQKQEIYRRTLQHAEEAKCAERMKYFLLSTSVIQQAAYEPALFQMVSSNTMPTENEDGEAHVGKQIPVAQPLFPSCLCSVVPHFLQLLDDAGVNSEGTSGT</sequence>
<dbReference type="AlphaFoldDB" id="A0A183IQI5"/>
<dbReference type="OrthoDB" id="5584001at2759"/>
<dbReference type="WBParaSite" id="SBAD_0000611701-mRNA-1">
    <property type="protein sequence ID" value="SBAD_0000611701-mRNA-1"/>
    <property type="gene ID" value="SBAD_0000611701"/>
</dbReference>
<feature type="compositionally biased region" description="Basic and acidic residues" evidence="1">
    <location>
        <begin position="293"/>
        <end position="304"/>
    </location>
</feature>
<feature type="region of interest" description="Disordered" evidence="1">
    <location>
        <begin position="253"/>
        <end position="328"/>
    </location>
</feature>
<dbReference type="GO" id="GO:0034703">
    <property type="term" value="C:cation channel complex"/>
    <property type="evidence" value="ECO:0007669"/>
    <property type="project" value="TreeGrafter"/>
</dbReference>
<reference evidence="3 4" key="2">
    <citation type="submission" date="2018-11" db="EMBL/GenBank/DDBJ databases">
        <authorList>
            <consortium name="Pathogen Informatics"/>
        </authorList>
    </citation>
    <scope>NUCLEOTIDE SEQUENCE [LARGE SCALE GENOMIC DNA]</scope>
</reference>
<evidence type="ECO:0000313" key="5">
    <source>
        <dbReference type="WBParaSite" id="SBAD_0000611701-mRNA-1"/>
    </source>
</evidence>
<evidence type="ECO:0000313" key="3">
    <source>
        <dbReference type="EMBL" id="VDP08561.1"/>
    </source>
</evidence>
<dbReference type="GO" id="GO:0030424">
    <property type="term" value="C:axon"/>
    <property type="evidence" value="ECO:0007669"/>
    <property type="project" value="TreeGrafter"/>
</dbReference>
<feature type="domain" description="Protein UNC80 central region" evidence="2">
    <location>
        <begin position="31"/>
        <end position="282"/>
    </location>
</feature>
<dbReference type="GO" id="GO:0055080">
    <property type="term" value="P:monoatomic cation homeostasis"/>
    <property type="evidence" value="ECO:0007669"/>
    <property type="project" value="TreeGrafter"/>
</dbReference>
<proteinExistence type="predicted"/>
<evidence type="ECO:0000259" key="2">
    <source>
        <dbReference type="Pfam" id="PF19424"/>
    </source>
</evidence>
<dbReference type="PANTHER" id="PTHR31781:SF1">
    <property type="entry name" value="PROTEIN UNC-80 HOMOLOG"/>
    <property type="match status" value="1"/>
</dbReference>
<gene>
    <name evidence="3" type="ORF">SBAD_LOCUS5882</name>
</gene>
<dbReference type="Pfam" id="PF19424">
    <property type="entry name" value="UNC80"/>
    <property type="match status" value="2"/>
</dbReference>
<name>A0A183IQI5_9BILA</name>
<evidence type="ECO:0000256" key="1">
    <source>
        <dbReference type="SAM" id="MobiDB-lite"/>
    </source>
</evidence>
<keyword evidence="4" id="KW-1185">Reference proteome</keyword>
<feature type="compositionally biased region" description="Basic and acidic residues" evidence="1">
    <location>
        <begin position="408"/>
        <end position="427"/>
    </location>
</feature>
<feature type="compositionally biased region" description="Basic and acidic residues" evidence="1">
    <location>
        <begin position="265"/>
        <end position="277"/>
    </location>
</feature>
<evidence type="ECO:0000313" key="4">
    <source>
        <dbReference type="Proteomes" id="UP000270296"/>
    </source>
</evidence>
<accession>A0A183IQI5</accession>
<organism evidence="5">
    <name type="scientific">Soboliphyme baturini</name>
    <dbReference type="NCBI Taxonomy" id="241478"/>
    <lineage>
        <taxon>Eukaryota</taxon>
        <taxon>Metazoa</taxon>
        <taxon>Ecdysozoa</taxon>
        <taxon>Nematoda</taxon>
        <taxon>Enoplea</taxon>
        <taxon>Dorylaimia</taxon>
        <taxon>Dioctophymatida</taxon>
        <taxon>Dioctophymatoidea</taxon>
        <taxon>Soboliphymatidae</taxon>
        <taxon>Soboliphyme</taxon>
    </lineage>
</organism>
<dbReference type="EMBL" id="UZAM01009320">
    <property type="protein sequence ID" value="VDP08561.1"/>
    <property type="molecule type" value="Genomic_DNA"/>
</dbReference>
<reference evidence="5" key="1">
    <citation type="submission" date="2016-06" db="UniProtKB">
        <authorList>
            <consortium name="WormBaseParasite"/>
        </authorList>
    </citation>
    <scope>IDENTIFICATION</scope>
</reference>
<dbReference type="InterPro" id="IPR045852">
    <property type="entry name" value="UNC80_central"/>
</dbReference>
<feature type="domain" description="Protein UNC80 central region" evidence="2">
    <location>
        <begin position="445"/>
        <end position="607"/>
    </location>
</feature>
<dbReference type="GO" id="GO:0005261">
    <property type="term" value="F:monoatomic cation channel activity"/>
    <property type="evidence" value="ECO:0007669"/>
    <property type="project" value="TreeGrafter"/>
</dbReference>
<feature type="region of interest" description="Disordered" evidence="1">
    <location>
        <begin position="383"/>
        <end position="427"/>
    </location>
</feature>
<dbReference type="PANTHER" id="PTHR31781">
    <property type="entry name" value="UNC80"/>
    <property type="match status" value="1"/>
</dbReference>